<dbReference type="PROSITE" id="PS50221">
    <property type="entry name" value="GAIN_B"/>
    <property type="match status" value="1"/>
</dbReference>
<organism evidence="11 12">
    <name type="scientific">Halocaridina rubra</name>
    <name type="common">Hawaiian red shrimp</name>
    <dbReference type="NCBI Taxonomy" id="373956"/>
    <lineage>
        <taxon>Eukaryota</taxon>
        <taxon>Metazoa</taxon>
        <taxon>Ecdysozoa</taxon>
        <taxon>Arthropoda</taxon>
        <taxon>Crustacea</taxon>
        <taxon>Multicrustacea</taxon>
        <taxon>Malacostraca</taxon>
        <taxon>Eumalacostraca</taxon>
        <taxon>Eucarida</taxon>
        <taxon>Decapoda</taxon>
        <taxon>Pleocyemata</taxon>
        <taxon>Caridea</taxon>
        <taxon>Atyoidea</taxon>
        <taxon>Atyidae</taxon>
        <taxon>Halocaridina</taxon>
    </lineage>
</organism>
<dbReference type="PROSITE" id="PS50041">
    <property type="entry name" value="C_TYPE_LECTIN_2"/>
    <property type="match status" value="1"/>
</dbReference>
<dbReference type="SMART" id="SM00303">
    <property type="entry name" value="GPS"/>
    <property type="match status" value="1"/>
</dbReference>
<comment type="caution">
    <text evidence="11">The sequence shown here is derived from an EMBL/GenBank/DDBJ whole genome shotgun (WGS) entry which is preliminary data.</text>
</comment>
<reference evidence="11 12" key="1">
    <citation type="submission" date="2023-11" db="EMBL/GenBank/DDBJ databases">
        <title>Halocaridina rubra genome assembly.</title>
        <authorList>
            <person name="Smith C."/>
        </authorList>
    </citation>
    <scope>NUCLEOTIDE SEQUENCE [LARGE SCALE GENOMIC DNA]</scope>
    <source>
        <strain evidence="11">EP-1</strain>
        <tissue evidence="11">Whole</tissue>
    </source>
</reference>
<feature type="transmembrane region" description="Helical" evidence="6">
    <location>
        <begin position="1423"/>
        <end position="1440"/>
    </location>
</feature>
<keyword evidence="12" id="KW-1185">Reference proteome</keyword>
<dbReference type="Pfam" id="PF00002">
    <property type="entry name" value="7tm_2"/>
    <property type="match status" value="1"/>
</dbReference>
<keyword evidence="2 6" id="KW-0812">Transmembrane</keyword>
<dbReference type="GO" id="GO:0004930">
    <property type="term" value="F:G protein-coupled receptor activity"/>
    <property type="evidence" value="ECO:0007669"/>
    <property type="project" value="InterPro"/>
</dbReference>
<feature type="transmembrane region" description="Helical" evidence="6">
    <location>
        <begin position="1354"/>
        <end position="1380"/>
    </location>
</feature>
<dbReference type="PANTHER" id="PTHR47767">
    <property type="entry name" value="ADHESION G PROTEIN-COUPLED RECEPTOR G7"/>
    <property type="match status" value="1"/>
</dbReference>
<dbReference type="CDD" id="cd00037">
    <property type="entry name" value="CLECT"/>
    <property type="match status" value="1"/>
</dbReference>
<dbReference type="SUPFAM" id="SSF81321">
    <property type="entry name" value="Family A G protein-coupled receptor-like"/>
    <property type="match status" value="1"/>
</dbReference>
<evidence type="ECO:0000313" key="11">
    <source>
        <dbReference type="EMBL" id="KAK7085577.1"/>
    </source>
</evidence>
<feature type="signal peptide" evidence="7">
    <location>
        <begin position="1"/>
        <end position="24"/>
    </location>
</feature>
<name>A0AAN8XL73_HALRR</name>
<evidence type="ECO:0000256" key="5">
    <source>
        <dbReference type="ARBA" id="ARBA00023157"/>
    </source>
</evidence>
<feature type="transmembrane region" description="Helical" evidence="6">
    <location>
        <begin position="1392"/>
        <end position="1411"/>
    </location>
</feature>
<dbReference type="Gene3D" id="3.10.100.10">
    <property type="entry name" value="Mannose-Binding Protein A, subunit A"/>
    <property type="match status" value="2"/>
</dbReference>
<dbReference type="InterPro" id="IPR016186">
    <property type="entry name" value="C-type_lectin-like/link_sf"/>
</dbReference>
<dbReference type="InterPro" id="IPR000203">
    <property type="entry name" value="GPS"/>
</dbReference>
<dbReference type="InterPro" id="IPR001304">
    <property type="entry name" value="C-type_lectin-like"/>
</dbReference>
<dbReference type="SUPFAM" id="SSF56436">
    <property type="entry name" value="C-type lectin-like"/>
    <property type="match status" value="2"/>
</dbReference>
<feature type="transmembrane region" description="Helical" evidence="6">
    <location>
        <begin position="1512"/>
        <end position="1535"/>
    </location>
</feature>
<dbReference type="InterPro" id="IPR016187">
    <property type="entry name" value="CTDL_fold"/>
</dbReference>
<dbReference type="Proteomes" id="UP001381693">
    <property type="component" value="Unassembled WGS sequence"/>
</dbReference>
<evidence type="ECO:0000259" key="10">
    <source>
        <dbReference type="PROSITE" id="PS50261"/>
    </source>
</evidence>
<feature type="domain" description="C-type lectin" evidence="8">
    <location>
        <begin position="59"/>
        <end position="173"/>
    </location>
</feature>
<sequence length="1695" mass="193748">MAEKHVKCLVLMAWVWLGLNVSRGQITRGSTEERWVWEESSSLAPLQTTSLLPLCEAHVKQTCLQKSTMPLSWEDAHSQCRSQNGFLASREEYPNIKLHWPKDWGHSNGNITWTALTQYMGHYQWLSRTPTLSDFEKWSDPPKNWSRECSAYNLTSEQFFLINCSRRLHFFCAFNNSEGNEDSKDEFQDMELVVTSNVQDLEGLIQISQNDSHSLMLTCQAYRKSTRELLPQQPQLFWRKDNVYIDYGVAGLEPATVHDSSKSEGKSNTLHQLAQGTYWCETWIPFRKQRLVSNKMFVSLKEWITAIFNAHRYEPNDYAIKQAKMDLNKSFVKLFRNINKFAWDLISCDKKMVNSSYSLANYSFHVHIPRNETNFYYLKYLSPMTSYKGVFSDNGYLETSNITYATLCYSETVSLNDGKVIEWPFTEAGFVHPKGARCSVSYGKLAPGLCKSDYLHGARVMFSPSDCEWLDLCPRGYISVEKLCVAVSPPDSWEAGFKYIYNTSQEISILDNDALLSKTSTFDYVKSLVRDVTNETKIWLPVKREQFLGPLVFKGPIVQDHKYQKYNEFSQYNITWDDLYPQKDKNCLTFDMEKKQLSTANCLTNHPFIAIVKSPFLMQFPPDQWNPLTTVGPNCATDYREACLCPRGWNTTIFKGEYETCFKLFTNTSSVTWSQAKKFCGNEQAQLPSPNVGFLDWVYRQHIYENNVQEVWMGVEWIPNRILYNGPVDVINWLPNTNYSGKYGLLKTEGWVLETEEKTVQDILCQQIIDPKVSLKLEINSPPSEDSQSMCIAVNPEQLLMDSYEENLKCYVNGIAVAHENTDDSVCPHELKVNGQGYYQCQGWSSSPFKLAKSNKILYTYDNTFTYVVTISHNRAYNPQYHDSTFVNEQIRMSRSKSCIEIIRKSLESSDLGHDLKFSNTYSYYWPAAKDNKLQQSFHLECKKNHTLYLEETELLERLSDILTVNNKFNDCTFERIRSTVGCLHDVTYDNSNGTSRNLTWTRTIGNQIVTPEELCVTTEGDPVTRECQGDFTEGYYWAEPAGKCTGQPSNLTLNLWKIKKNASSETVSSALANLTENSSSLQPIDIHFVSKTLHTLSRENSSFDNFHEIVRTVSNVMGANSTAFTPVLQMLNSSSTLLEALEDLTFKVQLPLGEGDKNIKASKHLLSVERLDLVANSTIIGFKSQGVNEETLMVGFSKEDIIDAENALILPSNLTYTVATSDITSADEESFKNKKIPVAFAVFQNEKLFQDNVSHVNYSVNSLIIFASYKGKYIKDLEEPVKILFTPKILGNDTKCVFWDFTMNNGRGGWSEEGCKVGEREGKHHVCLCNHLTNFAQLINYESNTDLLGPHALILDIITIVGCCLSIIGLLLVFTTFCLFKKWRRSLSNKILFNLSVSVFCSMVIYLAGINQTWNDLLCRSVAVGLHYFILASFGWMLVEAVHQYLKFVKVVGTYIPRFLWKASVCAWGIPVLPILVVLVYDHSLYDSQNSEYNQEYKICWMSVDGFKYAFLPPLVITMAVNVVMYCLIIYGAICGRARVNSTMSERTLFMNQLRMAVCVFFLLGFTWIFGLLAVCQLRPVFSYLFCIFNTLQGFFIFIFHVCREQGARKYWRDFLSVLTKDHVSLSTGNSLNQPNSNFVHGRPDSVFFDKCGGILVLPQGLPIKPHLRRTNRISLLSSQTNSTLIQSRNSFQP</sequence>
<dbReference type="InterPro" id="IPR017981">
    <property type="entry name" value="GPCR_2-like_7TM"/>
</dbReference>
<keyword evidence="5" id="KW-1015">Disulfide bond</keyword>
<dbReference type="InterPro" id="IPR053066">
    <property type="entry name" value="ADGR_G7"/>
</dbReference>
<evidence type="ECO:0000259" key="8">
    <source>
        <dbReference type="PROSITE" id="PS50041"/>
    </source>
</evidence>
<keyword evidence="3 6" id="KW-1133">Transmembrane helix</keyword>
<dbReference type="Pfam" id="PF01825">
    <property type="entry name" value="GPS"/>
    <property type="match status" value="1"/>
</dbReference>
<evidence type="ECO:0000256" key="6">
    <source>
        <dbReference type="SAM" id="Phobius"/>
    </source>
</evidence>
<dbReference type="Gene3D" id="1.20.1070.10">
    <property type="entry name" value="Rhodopsin 7-helix transmembrane proteins"/>
    <property type="match status" value="1"/>
</dbReference>
<dbReference type="InterPro" id="IPR046338">
    <property type="entry name" value="GAIN_dom_sf"/>
</dbReference>
<feature type="transmembrane region" description="Helical" evidence="6">
    <location>
        <begin position="1555"/>
        <end position="1576"/>
    </location>
</feature>
<accession>A0AAN8XL73</accession>
<comment type="subcellular location">
    <subcellularLocation>
        <location evidence="1">Membrane</location>
        <topology evidence="1">Multi-pass membrane protein</topology>
    </subcellularLocation>
</comment>
<feature type="domain" description="G-protein coupled receptors family 2 profile 2" evidence="10">
    <location>
        <begin position="1356"/>
        <end position="1606"/>
    </location>
</feature>
<feature type="chain" id="PRO_5043007952" evidence="7">
    <location>
        <begin position="25"/>
        <end position="1695"/>
    </location>
</feature>
<feature type="domain" description="GAIN-B" evidence="9">
    <location>
        <begin position="1191"/>
        <end position="1346"/>
    </location>
</feature>
<evidence type="ECO:0000256" key="3">
    <source>
        <dbReference type="ARBA" id="ARBA00022989"/>
    </source>
</evidence>
<dbReference type="CDD" id="cd15040">
    <property type="entry name" value="7tmB2_Adhesion"/>
    <property type="match status" value="1"/>
</dbReference>
<dbReference type="GO" id="GO:0016020">
    <property type="term" value="C:membrane"/>
    <property type="evidence" value="ECO:0007669"/>
    <property type="project" value="UniProtKB-SubCell"/>
</dbReference>
<proteinExistence type="predicted"/>
<gene>
    <name evidence="11" type="ORF">SK128_003350</name>
</gene>
<evidence type="ECO:0000259" key="9">
    <source>
        <dbReference type="PROSITE" id="PS50221"/>
    </source>
</evidence>
<evidence type="ECO:0000256" key="1">
    <source>
        <dbReference type="ARBA" id="ARBA00004141"/>
    </source>
</evidence>
<dbReference type="Pfam" id="PF00059">
    <property type="entry name" value="Lectin_C"/>
    <property type="match status" value="1"/>
</dbReference>
<dbReference type="Gene3D" id="2.60.220.50">
    <property type="match status" value="1"/>
</dbReference>
<dbReference type="PANTHER" id="PTHR47767:SF1">
    <property type="entry name" value="ADHESION G PROTEIN-COUPLED RECEPTOR G7"/>
    <property type="match status" value="1"/>
</dbReference>
<keyword evidence="7" id="KW-0732">Signal</keyword>
<protein>
    <submittedName>
        <fullName evidence="11">Uncharacterized protein</fullName>
    </submittedName>
</protein>
<feature type="transmembrane region" description="Helical" evidence="6">
    <location>
        <begin position="1460"/>
        <end position="1482"/>
    </location>
</feature>
<evidence type="ECO:0000256" key="4">
    <source>
        <dbReference type="ARBA" id="ARBA00023136"/>
    </source>
</evidence>
<dbReference type="PRINTS" id="PR00249">
    <property type="entry name" value="GPCRSECRETIN"/>
</dbReference>
<evidence type="ECO:0000313" key="12">
    <source>
        <dbReference type="Proteomes" id="UP001381693"/>
    </source>
</evidence>
<feature type="transmembrane region" description="Helical" evidence="6">
    <location>
        <begin position="1582"/>
        <end position="1604"/>
    </location>
</feature>
<dbReference type="SMART" id="SM00034">
    <property type="entry name" value="CLECT"/>
    <property type="match status" value="2"/>
</dbReference>
<dbReference type="PROSITE" id="PS50261">
    <property type="entry name" value="G_PROTEIN_RECEP_F2_4"/>
    <property type="match status" value="1"/>
</dbReference>
<dbReference type="InterPro" id="IPR057244">
    <property type="entry name" value="GAIN_B"/>
</dbReference>
<dbReference type="GO" id="GO:0007166">
    <property type="term" value="P:cell surface receptor signaling pathway"/>
    <property type="evidence" value="ECO:0007669"/>
    <property type="project" value="InterPro"/>
</dbReference>
<evidence type="ECO:0000256" key="7">
    <source>
        <dbReference type="SAM" id="SignalP"/>
    </source>
</evidence>
<evidence type="ECO:0000256" key="2">
    <source>
        <dbReference type="ARBA" id="ARBA00022692"/>
    </source>
</evidence>
<dbReference type="EMBL" id="JAXCGZ010000789">
    <property type="protein sequence ID" value="KAK7085577.1"/>
    <property type="molecule type" value="Genomic_DNA"/>
</dbReference>
<dbReference type="InterPro" id="IPR000832">
    <property type="entry name" value="GPCR_2_secretin-like"/>
</dbReference>
<keyword evidence="4 6" id="KW-0472">Membrane</keyword>